<feature type="compositionally biased region" description="Polar residues" evidence="2">
    <location>
        <begin position="25"/>
        <end position="34"/>
    </location>
</feature>
<feature type="compositionally biased region" description="Acidic residues" evidence="2">
    <location>
        <begin position="35"/>
        <end position="46"/>
    </location>
</feature>
<dbReference type="InterPro" id="IPR007701">
    <property type="entry name" value="Interferon-rel_develop_reg_N"/>
</dbReference>
<dbReference type="InterPro" id="IPR016024">
    <property type="entry name" value="ARM-type_fold"/>
</dbReference>
<reference evidence="4" key="1">
    <citation type="submission" date="2023-04" db="EMBL/GenBank/DDBJ databases">
        <title>Candida boidinii NBRC 10035.</title>
        <authorList>
            <person name="Ichikawa N."/>
            <person name="Sato H."/>
            <person name="Tonouchi N."/>
        </authorList>
    </citation>
    <scope>NUCLEOTIDE SEQUENCE</scope>
    <source>
        <strain evidence="4">NBRC 10035</strain>
    </source>
</reference>
<dbReference type="PANTHER" id="PTHR12354">
    <property type="entry name" value="INTERFERON-RELATED DEVELOPMENTAL REGULATOR"/>
    <property type="match status" value="1"/>
</dbReference>
<evidence type="ECO:0000259" key="3">
    <source>
        <dbReference type="Pfam" id="PF05004"/>
    </source>
</evidence>
<dbReference type="AlphaFoldDB" id="A0A9W6WF92"/>
<feature type="region of interest" description="Disordered" evidence="2">
    <location>
        <begin position="1"/>
        <end position="48"/>
    </location>
</feature>
<dbReference type="EMBL" id="BSXN01000261">
    <property type="protein sequence ID" value="GME67828.1"/>
    <property type="molecule type" value="Genomic_DNA"/>
</dbReference>
<organism evidence="4 5">
    <name type="scientific">Candida boidinii</name>
    <name type="common">Yeast</name>
    <dbReference type="NCBI Taxonomy" id="5477"/>
    <lineage>
        <taxon>Eukaryota</taxon>
        <taxon>Fungi</taxon>
        <taxon>Dikarya</taxon>
        <taxon>Ascomycota</taxon>
        <taxon>Saccharomycotina</taxon>
        <taxon>Pichiomycetes</taxon>
        <taxon>Pichiales</taxon>
        <taxon>Pichiaceae</taxon>
        <taxon>Ogataea</taxon>
        <taxon>Ogataea/Candida clade</taxon>
    </lineage>
</organism>
<gene>
    <name evidence="4" type="ORF">Cboi02_000118600</name>
</gene>
<dbReference type="Pfam" id="PF05004">
    <property type="entry name" value="IFRD"/>
    <property type="match status" value="1"/>
</dbReference>
<dbReference type="PANTHER" id="PTHR12354:SF1">
    <property type="entry name" value="INTERFERON-RELATED DEVELOPMENTAL REGULATOR 1"/>
    <property type="match status" value="1"/>
</dbReference>
<accession>A0A9W6WF92</accession>
<feature type="compositionally biased region" description="Basic and acidic residues" evidence="2">
    <location>
        <begin position="1"/>
        <end position="10"/>
    </location>
</feature>
<feature type="region of interest" description="Disordered" evidence="2">
    <location>
        <begin position="242"/>
        <end position="263"/>
    </location>
</feature>
<comment type="similarity">
    <text evidence="1">Belongs to the IFRD family.</text>
</comment>
<evidence type="ECO:0000313" key="4">
    <source>
        <dbReference type="EMBL" id="GME67828.1"/>
    </source>
</evidence>
<feature type="region of interest" description="Disordered" evidence="2">
    <location>
        <begin position="547"/>
        <end position="584"/>
    </location>
</feature>
<feature type="compositionally biased region" description="Low complexity" evidence="2">
    <location>
        <begin position="242"/>
        <end position="254"/>
    </location>
</feature>
<proteinExistence type="inferred from homology"/>
<comment type="caution">
    <text evidence="4">The sequence shown here is derived from an EMBL/GenBank/DDBJ whole genome shotgun (WGS) entry which is preliminary data.</text>
</comment>
<feature type="region of interest" description="Disordered" evidence="2">
    <location>
        <begin position="61"/>
        <end position="102"/>
    </location>
</feature>
<evidence type="ECO:0000256" key="2">
    <source>
        <dbReference type="SAM" id="MobiDB-lite"/>
    </source>
</evidence>
<protein>
    <submittedName>
        <fullName evidence="4">Unnamed protein product</fullName>
    </submittedName>
</protein>
<feature type="domain" description="Interferon-related developmental regulator N-terminal" evidence="3">
    <location>
        <begin position="254"/>
        <end position="461"/>
    </location>
</feature>
<evidence type="ECO:0000313" key="5">
    <source>
        <dbReference type="Proteomes" id="UP001165120"/>
    </source>
</evidence>
<evidence type="ECO:0000256" key="1">
    <source>
        <dbReference type="ARBA" id="ARBA00008828"/>
    </source>
</evidence>
<dbReference type="InterPro" id="IPR039777">
    <property type="entry name" value="IFRD"/>
</dbReference>
<name>A0A9W6WF92_CANBO</name>
<feature type="compositionally biased region" description="Low complexity" evidence="2">
    <location>
        <begin position="88"/>
        <end position="102"/>
    </location>
</feature>
<keyword evidence="5" id="KW-1185">Reference proteome</keyword>
<sequence length="607" mass="67686">MSTLEREMRSQSRASKTKQRRDGSRTPSGHSNYNTEDEEDYGEELNLDSNFSKKLDELLRSRTENSPVRSDNASDGFSSRSPSRTGVGSSAIGNGSLSSRSSSINVKKYNNIDEELSDDRSNSVSSANSATKINGIADIITALTSRRTQVSSASREVLFAELYNMIVRNPVPACGEIINENDLNYLISFIKTSRSDWEFILALRATVAYACSDIDEIATTVMESLFPYLLKKISPASNTENITTTTSANTNKSNLPSASSGDEVSSFIRSNCIMAYGSLSLVIMDGSGCAGIEEVGELLMDVIDGYSNLDTTKKSNGNQDTTNNTDSDDYDIQVVVNSLNTIGVILTLMFKGRNSTQGLDDFIQDNLPRVFPLLETGINPSIQKSAARLTALMYEVFDYQDDYESGYTDDDDDDNSLEPYYDVDEVLNTINQLIRNSSKKISKKDKKETRSVLRDVSKTIEKYSTKEERKKIFKSEKSEINDDDDNQLVLGRLKLSKNKTLPITSWFQHIRIFFLRWIFSNGLHSHLANSKNSEIRELLEVKDERYSSAGGKGNTSYYDDHGDSTSSGWGNETKKTNSKTKTMQIRTARDLKLKSKFGDLSLEDNDL</sequence>
<dbReference type="SUPFAM" id="SSF48371">
    <property type="entry name" value="ARM repeat"/>
    <property type="match status" value="1"/>
</dbReference>
<feature type="compositionally biased region" description="Polar residues" evidence="2">
    <location>
        <begin position="64"/>
        <end position="87"/>
    </location>
</feature>
<dbReference type="Proteomes" id="UP001165120">
    <property type="component" value="Unassembled WGS sequence"/>
</dbReference>